<comment type="similarity">
    <text evidence="1">Belongs to the peptidase S33 family.</text>
</comment>
<organism evidence="6 7">
    <name type="scientific">Winogradskya humida</name>
    <dbReference type="NCBI Taxonomy" id="113566"/>
    <lineage>
        <taxon>Bacteria</taxon>
        <taxon>Bacillati</taxon>
        <taxon>Actinomycetota</taxon>
        <taxon>Actinomycetes</taxon>
        <taxon>Micromonosporales</taxon>
        <taxon>Micromonosporaceae</taxon>
        <taxon>Winogradskya</taxon>
    </lineage>
</organism>
<evidence type="ECO:0000256" key="2">
    <source>
        <dbReference type="ARBA" id="ARBA00022729"/>
    </source>
</evidence>
<dbReference type="Gene3D" id="3.40.50.1820">
    <property type="entry name" value="alpha/beta hydrolase"/>
    <property type="match status" value="1"/>
</dbReference>
<evidence type="ECO:0000256" key="4">
    <source>
        <dbReference type="SAM" id="SignalP"/>
    </source>
</evidence>
<keyword evidence="2 4" id="KW-0732">Signal</keyword>
<dbReference type="RefSeq" id="WP_203841232.1">
    <property type="nucleotide sequence ID" value="NZ_BAAATV010000012.1"/>
</dbReference>
<dbReference type="InterPro" id="IPR051601">
    <property type="entry name" value="Serine_prot/Carboxylest_S33"/>
</dbReference>
<dbReference type="InterPro" id="IPR000073">
    <property type="entry name" value="AB_hydrolase_1"/>
</dbReference>
<protein>
    <recommendedName>
        <fullName evidence="5">AB hydrolase-1 domain-containing protein</fullName>
    </recommendedName>
</protein>
<keyword evidence="3" id="KW-0378">Hydrolase</keyword>
<dbReference type="PANTHER" id="PTHR43248">
    <property type="entry name" value="2-SUCCINYL-6-HYDROXY-2,4-CYCLOHEXADIENE-1-CARBOXYLATE SYNTHASE"/>
    <property type="match status" value="1"/>
</dbReference>
<dbReference type="EMBL" id="BOMN01000105">
    <property type="protein sequence ID" value="GIE24196.1"/>
    <property type="molecule type" value="Genomic_DNA"/>
</dbReference>
<feature type="signal peptide" evidence="4">
    <location>
        <begin position="1"/>
        <end position="24"/>
    </location>
</feature>
<keyword evidence="7" id="KW-1185">Reference proteome</keyword>
<evidence type="ECO:0000256" key="3">
    <source>
        <dbReference type="ARBA" id="ARBA00022801"/>
    </source>
</evidence>
<reference evidence="6 7" key="1">
    <citation type="submission" date="2021-01" db="EMBL/GenBank/DDBJ databases">
        <title>Whole genome shotgun sequence of Actinoplanes humidus NBRC 14915.</title>
        <authorList>
            <person name="Komaki H."/>
            <person name="Tamura T."/>
        </authorList>
    </citation>
    <scope>NUCLEOTIDE SEQUENCE [LARGE SCALE GENOMIC DNA]</scope>
    <source>
        <strain evidence="6 7">NBRC 14915</strain>
    </source>
</reference>
<dbReference type="InterPro" id="IPR029058">
    <property type="entry name" value="AB_hydrolase_fold"/>
</dbReference>
<dbReference type="Pfam" id="PF00561">
    <property type="entry name" value="Abhydrolase_1"/>
    <property type="match status" value="1"/>
</dbReference>
<evidence type="ECO:0000259" key="5">
    <source>
        <dbReference type="Pfam" id="PF00561"/>
    </source>
</evidence>
<feature type="chain" id="PRO_5046180832" description="AB hydrolase-1 domain-containing protein" evidence="4">
    <location>
        <begin position="25"/>
        <end position="412"/>
    </location>
</feature>
<accession>A0ABQ4A032</accession>
<evidence type="ECO:0000313" key="6">
    <source>
        <dbReference type="EMBL" id="GIE24196.1"/>
    </source>
</evidence>
<gene>
    <name evidence="6" type="ORF">Ahu01nite_072980</name>
</gene>
<dbReference type="SUPFAM" id="SSF53474">
    <property type="entry name" value="alpha/beta-Hydrolases"/>
    <property type="match status" value="1"/>
</dbReference>
<dbReference type="Proteomes" id="UP000603200">
    <property type="component" value="Unassembled WGS sequence"/>
</dbReference>
<proteinExistence type="inferred from homology"/>
<comment type="caution">
    <text evidence="6">The sequence shown here is derived from an EMBL/GenBank/DDBJ whole genome shotgun (WGS) entry which is preliminary data.</text>
</comment>
<dbReference type="PANTHER" id="PTHR43248:SF29">
    <property type="entry name" value="TRIPEPTIDYL AMINOPEPTIDASE"/>
    <property type="match status" value="1"/>
</dbReference>
<name>A0ABQ4A032_9ACTN</name>
<feature type="domain" description="AB hydrolase-1" evidence="5">
    <location>
        <begin position="98"/>
        <end position="275"/>
    </location>
</feature>
<evidence type="ECO:0000313" key="7">
    <source>
        <dbReference type="Proteomes" id="UP000603200"/>
    </source>
</evidence>
<sequence length="412" mass="43339">MRTLVSAALAGLLLSAGAVAPAPAAGAAVPAPVTGSAVPAALVDAVPTPELDWQPCHDIAECATVRLPLDYDEPDGETIGIGVLRVRAKDRAHRIGSLFVNPGGPGGSATEMALSAPSFLSGSLLRRFDIVGVDPRGIGAGEHLTCFTSAGEQAGVLDLFSAAFPVTRKENADYVRGSELLGRACSTTGRRLAGSVSTAEVARDMDVIRRAVGDSKLTFYGKSYGSYLGQVYANMFPDRFRALVVDGTIDPVAWTGRNTRQILDDRVHFSDGAYRALVDLLRRCDRAGEERCVFAAGDPVRNFDAITRRLLLGRGPMTYADFVMATILALFSPDAGAQVTRLAADVRAALDGGRVSPRAAVAYDNTKEAGTAVLCTDGLFPGDAATWPAAVAGDQLPGGRWRRAGCSRTRRC</sequence>
<evidence type="ECO:0000256" key="1">
    <source>
        <dbReference type="ARBA" id="ARBA00010088"/>
    </source>
</evidence>